<dbReference type="SMART" id="SM00481">
    <property type="entry name" value="POLIIIAc"/>
    <property type="match status" value="1"/>
</dbReference>
<sequence>MNRWTWALGKGLKAVLGLLVLILGMAGVFAVPASVATYPVVLPKGDEPRWVRGAFHVHTTRSDGRGTPEQVAVAAKTAGLDFVVLTDHNDFELRPPVYVQGVLLVHGVEISTSDGHLVALGMSRPLEGVRPWMPPGDAVRAVASAGGTAVLAHPVQKRNPWKDDASARQTPGFELYSADTFFRQATSNPMSRLLPAVGASLASPKHGVMLLVSPEPEPGARFLKLSREQPRVAFCAHDAHGLPHTGRSSSPWPHTCPRSRCRYRCLRTLLKRRSG</sequence>
<dbReference type="PATRIC" id="fig|1297742.4.peg.2202"/>
<dbReference type="Proteomes" id="UP000009026">
    <property type="component" value="Chromosome"/>
</dbReference>
<dbReference type="STRING" id="1297742.A176_002178"/>
<evidence type="ECO:0000259" key="1">
    <source>
        <dbReference type="SMART" id="SM00481"/>
    </source>
</evidence>
<dbReference type="InterPro" id="IPR016195">
    <property type="entry name" value="Pol/histidinol_Pase-like"/>
</dbReference>
<dbReference type="Gene3D" id="3.20.20.140">
    <property type="entry name" value="Metal-dependent hydrolases"/>
    <property type="match status" value="1"/>
</dbReference>
<keyword evidence="3" id="KW-1185">Reference proteome</keyword>
<accession>A0A0H4WP48</accession>
<evidence type="ECO:0000313" key="3">
    <source>
        <dbReference type="Proteomes" id="UP000009026"/>
    </source>
</evidence>
<dbReference type="KEGG" id="mym:A176_002178"/>
<proteinExistence type="predicted"/>
<dbReference type="InterPro" id="IPR052018">
    <property type="entry name" value="PHP_domain"/>
</dbReference>
<dbReference type="AlphaFoldDB" id="A0A0H4WP48"/>
<dbReference type="SUPFAM" id="SSF89550">
    <property type="entry name" value="PHP domain-like"/>
    <property type="match status" value="1"/>
</dbReference>
<dbReference type="PANTHER" id="PTHR42924">
    <property type="entry name" value="EXONUCLEASE"/>
    <property type="match status" value="1"/>
</dbReference>
<evidence type="ECO:0000313" key="2">
    <source>
        <dbReference type="EMBL" id="AKQ65266.1"/>
    </source>
</evidence>
<name>A0A0H4WP48_9BACT</name>
<dbReference type="GO" id="GO:0004534">
    <property type="term" value="F:5'-3' RNA exonuclease activity"/>
    <property type="evidence" value="ECO:0007669"/>
    <property type="project" value="TreeGrafter"/>
</dbReference>
<dbReference type="GO" id="GO:0035312">
    <property type="term" value="F:5'-3' DNA exonuclease activity"/>
    <property type="evidence" value="ECO:0007669"/>
    <property type="project" value="TreeGrafter"/>
</dbReference>
<dbReference type="EMBL" id="CP012109">
    <property type="protein sequence ID" value="AKQ65266.1"/>
    <property type="molecule type" value="Genomic_DNA"/>
</dbReference>
<protein>
    <submittedName>
        <fullName evidence="2">DNA polymerase X family</fullName>
    </submittedName>
</protein>
<reference evidence="2 3" key="1">
    <citation type="journal article" date="2016" name="PLoS ONE">
        <title>Complete Genome Sequence and Comparative Genomics of a Novel Myxobacterium Myxococcus hansupus.</title>
        <authorList>
            <person name="Sharma G."/>
            <person name="Narwani T."/>
            <person name="Subramanian S."/>
        </authorList>
    </citation>
    <scope>NUCLEOTIDE SEQUENCE [LARGE SCALE GENOMIC DNA]</scope>
    <source>
        <strain evidence="3">mixupus</strain>
    </source>
</reference>
<dbReference type="PANTHER" id="PTHR42924:SF3">
    <property type="entry name" value="POLYMERASE_HISTIDINOL PHOSPHATASE N-TERMINAL DOMAIN-CONTAINING PROTEIN"/>
    <property type="match status" value="1"/>
</dbReference>
<dbReference type="RefSeq" id="WP_275472533.1">
    <property type="nucleotide sequence ID" value="NZ_CP012109.1"/>
</dbReference>
<dbReference type="eggNOG" id="COG0613">
    <property type="taxonomic scope" value="Bacteria"/>
</dbReference>
<dbReference type="InterPro" id="IPR003141">
    <property type="entry name" value="Pol/His_phosphatase_N"/>
</dbReference>
<organism evidence="2 3">
    <name type="scientific">Pseudomyxococcus hansupus</name>
    <dbReference type="NCBI Taxonomy" id="1297742"/>
    <lineage>
        <taxon>Bacteria</taxon>
        <taxon>Pseudomonadati</taxon>
        <taxon>Myxococcota</taxon>
        <taxon>Myxococcia</taxon>
        <taxon>Myxococcales</taxon>
        <taxon>Cystobacterineae</taxon>
        <taxon>Myxococcaceae</taxon>
        <taxon>Pseudomyxococcus</taxon>
    </lineage>
</organism>
<gene>
    <name evidence="2" type="ORF">A176_002178</name>
</gene>
<feature type="domain" description="Polymerase/histidinol phosphatase N-terminal" evidence="1">
    <location>
        <begin position="53"/>
        <end position="114"/>
    </location>
</feature>